<feature type="non-terminal residue" evidence="2">
    <location>
        <position position="1"/>
    </location>
</feature>
<keyword evidence="1" id="KW-1133">Transmembrane helix</keyword>
<gene>
    <name evidence="2" type="ORF">METZ01_LOCUS268552</name>
</gene>
<name>A0A382JUZ9_9ZZZZ</name>
<organism evidence="2">
    <name type="scientific">marine metagenome</name>
    <dbReference type="NCBI Taxonomy" id="408172"/>
    <lineage>
        <taxon>unclassified sequences</taxon>
        <taxon>metagenomes</taxon>
        <taxon>ecological metagenomes</taxon>
    </lineage>
</organism>
<proteinExistence type="predicted"/>
<dbReference type="EMBL" id="UINC01076480">
    <property type="protein sequence ID" value="SVC15698.1"/>
    <property type="molecule type" value="Genomic_DNA"/>
</dbReference>
<dbReference type="AlphaFoldDB" id="A0A382JUZ9"/>
<feature type="transmembrane region" description="Helical" evidence="1">
    <location>
        <begin position="25"/>
        <end position="44"/>
    </location>
</feature>
<reference evidence="2" key="1">
    <citation type="submission" date="2018-05" db="EMBL/GenBank/DDBJ databases">
        <authorList>
            <person name="Lanie J.A."/>
            <person name="Ng W.-L."/>
            <person name="Kazmierczak K.M."/>
            <person name="Andrzejewski T.M."/>
            <person name="Davidsen T.M."/>
            <person name="Wayne K.J."/>
            <person name="Tettelin H."/>
            <person name="Glass J.I."/>
            <person name="Rusch D."/>
            <person name="Podicherti R."/>
            <person name="Tsui H.-C.T."/>
            <person name="Winkler M.E."/>
        </authorList>
    </citation>
    <scope>NUCLEOTIDE SEQUENCE</scope>
</reference>
<protein>
    <submittedName>
        <fullName evidence="2">Uncharacterized protein</fullName>
    </submittedName>
</protein>
<evidence type="ECO:0000313" key="2">
    <source>
        <dbReference type="EMBL" id="SVC15698.1"/>
    </source>
</evidence>
<keyword evidence="1" id="KW-0472">Membrane</keyword>
<sequence length="252" mass="28446">VLQVFTFKIFGNETKRDDSLELSRFFVLWLFLLSFLTACAGTSAKFTTTKLNSDFNKPRLLIFPVDVNVYEIGMGGVGELKADWTEKGEKNVIQSLKEILKNRGLEIIYYDEKNQQDETDDQTFKLIKMVGASIFTHYYIPSRTLPSKKDFSWSVGKTTNLMKEKFKADYGLFVTMADTHSSDGRVALGIVTGLLFGYVPPPGIQIGRAYLVDLKTGDIVWFNHLAKDSFGDIREIESAKIALNVLLSELPK</sequence>
<evidence type="ECO:0000256" key="1">
    <source>
        <dbReference type="SAM" id="Phobius"/>
    </source>
</evidence>
<keyword evidence="1" id="KW-0812">Transmembrane</keyword>
<accession>A0A382JUZ9</accession>